<evidence type="ECO:0000313" key="1">
    <source>
        <dbReference type="EMBL" id="SVC18863.1"/>
    </source>
</evidence>
<protein>
    <submittedName>
        <fullName evidence="1">Uncharacterized protein</fullName>
    </submittedName>
</protein>
<organism evidence="1">
    <name type="scientific">marine metagenome</name>
    <dbReference type="NCBI Taxonomy" id="408172"/>
    <lineage>
        <taxon>unclassified sequences</taxon>
        <taxon>metagenomes</taxon>
        <taxon>ecological metagenomes</taxon>
    </lineage>
</organism>
<gene>
    <name evidence="1" type="ORF">METZ01_LOCUS271717</name>
</gene>
<dbReference type="AlphaFoldDB" id="A0A382K5S4"/>
<dbReference type="EMBL" id="UINC01078110">
    <property type="protein sequence ID" value="SVC18863.1"/>
    <property type="molecule type" value="Genomic_DNA"/>
</dbReference>
<feature type="non-terminal residue" evidence="1">
    <location>
        <position position="1"/>
    </location>
</feature>
<accession>A0A382K5S4</accession>
<sequence>FSLSHLMPSSVALFSALRRTSRFGRRLKSFNAASMILAGLKPGDWNV</sequence>
<proteinExistence type="predicted"/>
<reference evidence="1" key="1">
    <citation type="submission" date="2018-05" db="EMBL/GenBank/DDBJ databases">
        <authorList>
            <person name="Lanie J.A."/>
            <person name="Ng W.-L."/>
            <person name="Kazmierczak K.M."/>
            <person name="Andrzejewski T.M."/>
            <person name="Davidsen T.M."/>
            <person name="Wayne K.J."/>
            <person name="Tettelin H."/>
            <person name="Glass J.I."/>
            <person name="Rusch D."/>
            <person name="Podicherti R."/>
            <person name="Tsui H.-C.T."/>
            <person name="Winkler M.E."/>
        </authorList>
    </citation>
    <scope>NUCLEOTIDE SEQUENCE</scope>
</reference>
<name>A0A382K5S4_9ZZZZ</name>